<dbReference type="CDD" id="cd00143">
    <property type="entry name" value="PP2Cc"/>
    <property type="match status" value="1"/>
</dbReference>
<gene>
    <name evidence="2" type="ORF">J1M35_01210</name>
</gene>
<proteinExistence type="predicted"/>
<evidence type="ECO:0000313" key="2">
    <source>
        <dbReference type="EMBL" id="QTD45577.1"/>
    </source>
</evidence>
<dbReference type="Gene3D" id="3.60.40.10">
    <property type="entry name" value="PPM-type phosphatase domain"/>
    <property type="match status" value="1"/>
</dbReference>
<dbReference type="Proteomes" id="UP000663903">
    <property type="component" value="Chromosome"/>
</dbReference>
<dbReference type="InterPro" id="IPR015655">
    <property type="entry name" value="PP2C"/>
</dbReference>
<evidence type="ECO:0000313" key="3">
    <source>
        <dbReference type="Proteomes" id="UP000663903"/>
    </source>
</evidence>
<sequence>MRFEYSAISDIGRHRANNEDAVMVDAEHGVVVLADGMGGYNAGEVASALAVDLIAGELGRWLKEAASVASMRDVRRAMEICVDNANRAIFDAAHTHEAYAGMGTTLVMGALHQGVLVIGHVGDSRAYRWRGGVLAQLTRDHSLLQEQVDIGLITPEEAAASGNRNLVTRALGVEDTVLLDLQEVDVAWGDVFLLCSDGLNDMLSDEDIAAVLAAGEPLEQTTQRLIDLANQRGGRDNVSVIMVKAHEPPKKTGVMSKLLRK</sequence>
<dbReference type="Pfam" id="PF13672">
    <property type="entry name" value="PP2C_2"/>
    <property type="match status" value="1"/>
</dbReference>
<dbReference type="AlphaFoldDB" id="A0A975CIH9"/>
<dbReference type="EMBL" id="CP071796">
    <property type="protein sequence ID" value="QTD45577.1"/>
    <property type="molecule type" value="Genomic_DNA"/>
</dbReference>
<dbReference type="PANTHER" id="PTHR47992">
    <property type="entry name" value="PROTEIN PHOSPHATASE"/>
    <property type="match status" value="1"/>
</dbReference>
<dbReference type="SUPFAM" id="SSF81606">
    <property type="entry name" value="PP2C-like"/>
    <property type="match status" value="1"/>
</dbReference>
<keyword evidence="3" id="KW-1185">Reference proteome</keyword>
<accession>A0A975CIH9</accession>
<dbReference type="KEGG" id="otd:J1M35_01210"/>
<dbReference type="SMART" id="SM00331">
    <property type="entry name" value="PP2C_SIG"/>
    <property type="match status" value="1"/>
</dbReference>
<dbReference type="NCBIfam" id="NF033484">
    <property type="entry name" value="Stp1_PP2C_phos"/>
    <property type="match status" value="1"/>
</dbReference>
<name>A0A975CIH9_9BURK</name>
<dbReference type="InterPro" id="IPR036457">
    <property type="entry name" value="PPM-type-like_dom_sf"/>
</dbReference>
<dbReference type="GO" id="GO:0004722">
    <property type="term" value="F:protein serine/threonine phosphatase activity"/>
    <property type="evidence" value="ECO:0007669"/>
    <property type="project" value="InterPro"/>
</dbReference>
<dbReference type="PROSITE" id="PS51746">
    <property type="entry name" value="PPM_2"/>
    <property type="match status" value="1"/>
</dbReference>
<organism evidence="2 3">
    <name type="scientific">Ottowia testudinis</name>
    <dbReference type="NCBI Taxonomy" id="2816950"/>
    <lineage>
        <taxon>Bacteria</taxon>
        <taxon>Pseudomonadati</taxon>
        <taxon>Pseudomonadota</taxon>
        <taxon>Betaproteobacteria</taxon>
        <taxon>Burkholderiales</taxon>
        <taxon>Comamonadaceae</taxon>
        <taxon>Ottowia</taxon>
    </lineage>
</organism>
<feature type="domain" description="PPM-type phosphatase" evidence="1">
    <location>
        <begin position="4"/>
        <end position="245"/>
    </location>
</feature>
<protein>
    <submittedName>
        <fullName evidence="2">Stp1/IreP family PP2C-type Ser/Thr phosphatase</fullName>
    </submittedName>
</protein>
<evidence type="ECO:0000259" key="1">
    <source>
        <dbReference type="PROSITE" id="PS51746"/>
    </source>
</evidence>
<dbReference type="RefSeq" id="WP_208009325.1">
    <property type="nucleotide sequence ID" value="NZ_CP071796.1"/>
</dbReference>
<dbReference type="SMART" id="SM00332">
    <property type="entry name" value="PP2Cc"/>
    <property type="match status" value="1"/>
</dbReference>
<reference evidence="2" key="1">
    <citation type="submission" date="2021-03" db="EMBL/GenBank/DDBJ databases">
        <title>Ottowia sp. 27C isolated from the cloaca of a Giant Asian pond turtle (Heosemys grandis).</title>
        <authorList>
            <person name="Spergser J."/>
            <person name="Busse H.-J."/>
        </authorList>
    </citation>
    <scope>NUCLEOTIDE SEQUENCE</scope>
    <source>
        <strain evidence="2">27C</strain>
    </source>
</reference>
<dbReference type="InterPro" id="IPR001932">
    <property type="entry name" value="PPM-type_phosphatase-like_dom"/>
</dbReference>